<feature type="non-terminal residue" evidence="2">
    <location>
        <position position="1"/>
    </location>
</feature>
<feature type="region of interest" description="Disordered" evidence="1">
    <location>
        <begin position="208"/>
        <end position="245"/>
    </location>
</feature>
<gene>
    <name evidence="2" type="ORF">BCV72DRAFT_323503</name>
</gene>
<evidence type="ECO:0000313" key="2">
    <source>
        <dbReference type="EMBL" id="ORE01007.1"/>
    </source>
</evidence>
<dbReference type="Proteomes" id="UP000242414">
    <property type="component" value="Unassembled WGS sequence"/>
</dbReference>
<organism evidence="2">
    <name type="scientific">Rhizopus microsporus var. microsporus</name>
    <dbReference type="NCBI Taxonomy" id="86635"/>
    <lineage>
        <taxon>Eukaryota</taxon>
        <taxon>Fungi</taxon>
        <taxon>Fungi incertae sedis</taxon>
        <taxon>Mucoromycota</taxon>
        <taxon>Mucoromycotina</taxon>
        <taxon>Mucoromycetes</taxon>
        <taxon>Mucorales</taxon>
        <taxon>Mucorineae</taxon>
        <taxon>Rhizopodaceae</taxon>
        <taxon>Rhizopus</taxon>
    </lineage>
</organism>
<sequence length="245" mass="27530">MPNVEEFAEAAATIGLFTGNLFPDRNIPEPRIKDKRPGRKDRAALFSWKHFQRLIDAVRGSEHESIDNEMLGACKVNVSPVLVKAVIDGIKRKFAIKEDSTWQSVPGDARLDAIQEMEAKASPYIPLRACVGFWGANMLLDYYWSSVRRRNKKQITRGTGKYDDVVEVVQGPSNESRLVISGAMSSSVVGEEFTFEFDASTEFTADGPQRHLLRKRLGDKDKSNSSRNQRRTVTAEEKDEDYGGQ</sequence>
<dbReference type="VEuPathDB" id="FungiDB:BCV72DRAFT_323503"/>
<dbReference type="OrthoDB" id="2264760at2759"/>
<name>A0A1X0QMN1_RHIZD</name>
<protein>
    <submittedName>
        <fullName evidence="2">Uncharacterized protein</fullName>
    </submittedName>
</protein>
<reference evidence="2" key="1">
    <citation type="journal article" date="2016" name="Proc. Natl. Acad. Sci. U.S.A.">
        <title>Lipid metabolic changes in an early divergent fungus govern the establishment of a mutualistic symbiosis with endobacteria.</title>
        <authorList>
            <person name="Lastovetsky O.A."/>
            <person name="Gaspar M.L."/>
            <person name="Mondo S.J."/>
            <person name="LaButti K.M."/>
            <person name="Sandor L."/>
            <person name="Grigoriev I.V."/>
            <person name="Henry S.A."/>
            <person name="Pawlowska T.E."/>
        </authorList>
    </citation>
    <scope>NUCLEOTIDE SEQUENCE [LARGE SCALE GENOMIC DNA]</scope>
    <source>
        <strain evidence="2">ATCC 52814</strain>
    </source>
</reference>
<accession>A0A1X0QMN1</accession>
<dbReference type="EMBL" id="KV922201">
    <property type="protein sequence ID" value="ORE01007.1"/>
    <property type="molecule type" value="Genomic_DNA"/>
</dbReference>
<dbReference type="AlphaFoldDB" id="A0A1X0QMN1"/>
<evidence type="ECO:0000256" key="1">
    <source>
        <dbReference type="SAM" id="MobiDB-lite"/>
    </source>
</evidence>
<proteinExistence type="predicted"/>